<dbReference type="InterPro" id="IPR036397">
    <property type="entry name" value="RNaseH_sf"/>
</dbReference>
<gene>
    <name evidence="2" type="ORF">G3M78_08900</name>
</gene>
<dbReference type="Proteomes" id="UP000594464">
    <property type="component" value="Chromosome"/>
</dbReference>
<dbReference type="SUPFAM" id="SSF53098">
    <property type="entry name" value="Ribonuclease H-like"/>
    <property type="match status" value="1"/>
</dbReference>
<accession>A0A7T0C2S8</accession>
<dbReference type="EMBL" id="CP048620">
    <property type="protein sequence ID" value="QPJ65504.1"/>
    <property type="molecule type" value="Genomic_DNA"/>
</dbReference>
<evidence type="ECO:0000259" key="1">
    <source>
        <dbReference type="Pfam" id="PF13482"/>
    </source>
</evidence>
<dbReference type="GO" id="GO:0003676">
    <property type="term" value="F:nucleic acid binding"/>
    <property type="evidence" value="ECO:0007669"/>
    <property type="project" value="InterPro"/>
</dbReference>
<evidence type="ECO:0000313" key="2">
    <source>
        <dbReference type="EMBL" id="QPJ65504.1"/>
    </source>
</evidence>
<keyword evidence="2" id="KW-0378">Hydrolase</keyword>
<protein>
    <submittedName>
        <fullName evidence="2">DEAD/DEAH box helicase</fullName>
    </submittedName>
</protein>
<evidence type="ECO:0000313" key="3">
    <source>
        <dbReference type="Proteomes" id="UP000594464"/>
    </source>
</evidence>
<feature type="domain" description="YprB ribonuclease H-like" evidence="1">
    <location>
        <begin position="33"/>
        <end position="186"/>
    </location>
</feature>
<dbReference type="Pfam" id="PF13482">
    <property type="entry name" value="RNase_H_2"/>
    <property type="match status" value="1"/>
</dbReference>
<dbReference type="Gene3D" id="3.30.420.10">
    <property type="entry name" value="Ribonuclease H-like superfamily/Ribonuclease H"/>
    <property type="match status" value="1"/>
</dbReference>
<keyword evidence="2" id="KW-0547">Nucleotide-binding</keyword>
<sequence>MNEQMGLFGDMDDSTPVLVKKTEPVAATKPRILYFDLETQKGSNDVGGWSNIHKMLLAVGVVWDSREDKYFSYFEKDAPALLEKLRSADLVVGFNVIGFDYTVMQPYAEFDLAEINTFDMILDVKKKLGFRLALNHLAQYTLDAEKSADGLVSLQWYKEYEASGDPALLKKIESYCIQDVQITRDLFLFGADNGYVNYQTRGGKNARMEVDWKIENFLPAQKKLAP</sequence>
<dbReference type="KEGG" id="nva:G3M78_08900"/>
<keyword evidence="2" id="KW-0067">ATP-binding</keyword>
<dbReference type="InterPro" id="IPR012337">
    <property type="entry name" value="RNaseH-like_sf"/>
</dbReference>
<dbReference type="InterPro" id="IPR038720">
    <property type="entry name" value="YprB_RNase_H-like_dom"/>
</dbReference>
<name>A0A7T0C2S8_9BACT</name>
<dbReference type="AlphaFoldDB" id="A0A7T0C2S8"/>
<dbReference type="GO" id="GO:0004386">
    <property type="term" value="F:helicase activity"/>
    <property type="evidence" value="ECO:0007669"/>
    <property type="project" value="UniProtKB-KW"/>
</dbReference>
<proteinExistence type="predicted"/>
<organism evidence="2 3">
    <name type="scientific">Candidatus Nitrohelix vancouverensis</name>
    <dbReference type="NCBI Taxonomy" id="2705534"/>
    <lineage>
        <taxon>Bacteria</taxon>
        <taxon>Pseudomonadati</taxon>
        <taxon>Nitrospinota/Tectimicrobiota group</taxon>
        <taxon>Nitrospinota</taxon>
        <taxon>Nitrospinia</taxon>
        <taxon>Nitrospinales</taxon>
        <taxon>Nitrospinaceae</taxon>
        <taxon>Candidatus Nitrohelix</taxon>
    </lineage>
</organism>
<reference evidence="3" key="1">
    <citation type="submission" date="2020-02" db="EMBL/GenBank/DDBJ databases">
        <title>Genomic and physiological characterization of two novel Nitrospinaceae genera.</title>
        <authorList>
            <person name="Mueller A.J."/>
            <person name="Jung M.-Y."/>
            <person name="Strachan C.R."/>
            <person name="Herbold C.W."/>
            <person name="Kirkegaard R.H."/>
            <person name="Daims H."/>
        </authorList>
    </citation>
    <scope>NUCLEOTIDE SEQUENCE [LARGE SCALE GENOMIC DNA]</scope>
</reference>
<keyword evidence="2" id="KW-0347">Helicase</keyword>